<evidence type="ECO:0000256" key="3">
    <source>
        <dbReference type="ARBA" id="ARBA00012891"/>
    </source>
</evidence>
<evidence type="ECO:0000256" key="11">
    <source>
        <dbReference type="ARBA" id="ARBA00032235"/>
    </source>
</evidence>
<dbReference type="PANTHER" id="PTHR11390:SF21">
    <property type="entry name" value="DNA TOPOISOMERASE 3-ALPHA"/>
    <property type="match status" value="1"/>
</dbReference>
<dbReference type="Gene3D" id="1.10.290.10">
    <property type="entry name" value="Topoisomerase I, domain 4"/>
    <property type="match status" value="1"/>
</dbReference>
<dbReference type="OrthoDB" id="9803554at2"/>
<dbReference type="GO" id="GO:0006265">
    <property type="term" value="P:DNA topological change"/>
    <property type="evidence" value="ECO:0007669"/>
    <property type="project" value="InterPro"/>
</dbReference>
<feature type="region of interest" description="Disordered" evidence="13">
    <location>
        <begin position="634"/>
        <end position="667"/>
    </location>
</feature>
<dbReference type="InterPro" id="IPR013824">
    <property type="entry name" value="Topo_IA_cen_sub1"/>
</dbReference>
<feature type="region of interest" description="Disordered" evidence="13">
    <location>
        <begin position="458"/>
        <end position="477"/>
    </location>
</feature>
<dbReference type="NCBIfam" id="NF005829">
    <property type="entry name" value="PRK07726.1"/>
    <property type="match status" value="1"/>
</dbReference>
<dbReference type="InterPro" id="IPR006171">
    <property type="entry name" value="TOPRIM_dom"/>
</dbReference>
<dbReference type="CDD" id="cd03362">
    <property type="entry name" value="TOPRIM_TopoIA_TopoIII"/>
    <property type="match status" value="1"/>
</dbReference>
<dbReference type="SMART" id="SM00493">
    <property type="entry name" value="TOPRIM"/>
    <property type="match status" value="1"/>
</dbReference>
<dbReference type="FunFam" id="3.40.50.140:FF:000004">
    <property type="entry name" value="DNA topoisomerase 3"/>
    <property type="match status" value="1"/>
</dbReference>
<dbReference type="InterPro" id="IPR034144">
    <property type="entry name" value="TOPRIM_TopoIII"/>
</dbReference>
<keyword evidence="5" id="KW-0460">Magnesium</keyword>
<evidence type="ECO:0000259" key="15">
    <source>
        <dbReference type="PROSITE" id="PS52039"/>
    </source>
</evidence>
<dbReference type="Proteomes" id="UP000434580">
    <property type="component" value="Unassembled WGS sequence"/>
</dbReference>
<dbReference type="SUPFAM" id="SSF56712">
    <property type="entry name" value="Prokaryotic type I DNA topoisomerase"/>
    <property type="match status" value="1"/>
</dbReference>
<evidence type="ECO:0000259" key="14">
    <source>
        <dbReference type="PROSITE" id="PS50880"/>
    </source>
</evidence>
<dbReference type="InterPro" id="IPR003601">
    <property type="entry name" value="Topo_IA_2"/>
</dbReference>
<dbReference type="EMBL" id="CACSII010000008">
    <property type="protein sequence ID" value="CAA0100189.1"/>
    <property type="molecule type" value="Genomic_DNA"/>
</dbReference>
<feature type="compositionally biased region" description="Low complexity" evidence="13">
    <location>
        <begin position="648"/>
        <end position="659"/>
    </location>
</feature>
<evidence type="ECO:0000256" key="10">
    <source>
        <dbReference type="ARBA" id="ARBA00031985"/>
    </source>
</evidence>
<evidence type="ECO:0000313" key="16">
    <source>
        <dbReference type="EMBL" id="CAA0100189.1"/>
    </source>
</evidence>
<proteinExistence type="inferred from homology"/>
<dbReference type="SMART" id="SM00437">
    <property type="entry name" value="TOP1Ac"/>
    <property type="match status" value="1"/>
</dbReference>
<keyword evidence="6" id="KW-0799">Topoisomerase</keyword>
<evidence type="ECO:0000256" key="13">
    <source>
        <dbReference type="SAM" id="MobiDB-lite"/>
    </source>
</evidence>
<feature type="domain" description="Toprim" evidence="14">
    <location>
        <begin position="1"/>
        <end position="134"/>
    </location>
</feature>
<dbReference type="SMART" id="SM00436">
    <property type="entry name" value="TOP1Bc"/>
    <property type="match status" value="1"/>
</dbReference>
<dbReference type="InterPro" id="IPR023405">
    <property type="entry name" value="Topo_IA_core_domain"/>
</dbReference>
<dbReference type="InterPro" id="IPR023406">
    <property type="entry name" value="Topo_IA_AS"/>
</dbReference>
<dbReference type="GO" id="GO:0046872">
    <property type="term" value="F:metal ion binding"/>
    <property type="evidence" value="ECO:0007669"/>
    <property type="project" value="UniProtKB-KW"/>
</dbReference>
<dbReference type="FunFam" id="1.10.290.10:FF:000004">
    <property type="entry name" value="DNA topoisomerase 3"/>
    <property type="match status" value="1"/>
</dbReference>
<evidence type="ECO:0000256" key="12">
    <source>
        <dbReference type="ARBA" id="ARBA00032877"/>
    </source>
</evidence>
<evidence type="ECO:0000256" key="1">
    <source>
        <dbReference type="ARBA" id="ARBA00000213"/>
    </source>
</evidence>
<dbReference type="PROSITE" id="PS50880">
    <property type="entry name" value="TOPRIM"/>
    <property type="match status" value="1"/>
</dbReference>
<dbReference type="NCBIfam" id="TIGR01056">
    <property type="entry name" value="topB"/>
    <property type="match status" value="1"/>
</dbReference>
<dbReference type="Gene3D" id="3.40.50.140">
    <property type="match status" value="1"/>
</dbReference>
<dbReference type="GO" id="GO:0003677">
    <property type="term" value="F:DNA binding"/>
    <property type="evidence" value="ECO:0007669"/>
    <property type="project" value="UniProtKB-KW"/>
</dbReference>
<evidence type="ECO:0000256" key="4">
    <source>
        <dbReference type="ARBA" id="ARBA00022723"/>
    </source>
</evidence>
<sequence length="667" mass="74041">MRLFIAEKPSMGRAIADALPKPLQRKDGYIVAGNGDTVSWCIGHLLEQAEPDAYAPHYKKWRLEDLPIVPTQWKLRPKPKTRKQLNVLKALIPKATEIVHAGDPDREGQLLVDEVIDFLHPPSHIKRDAKRLLISDLNPAAIRTALDKLHSNRDFIPLSVSALARTRADWLYGMNMTRMCTLFGQGQGYQGVLSVGRVQTPVLGLVVERDRQIEAFQPHPFYEVWAQVKTTKNENFEARWLPSETCDPWRDDEGRMLSRPLCENVIRRISGKEGQVVKAGDKVGQQGPPLPYNLSSLQIDASKRFGMSAKQVLDTCQALYEKHKLITYPRSDCRYLPEAHHREATAITSAIPTFATDLARAAQDADTKQRSKAWNDKKVSAHHAIIPTAKTSAGHLSREETGVYTLIARQYLLQFYPAWKYSDREILLTIEGGEFQAKSRQTLDAGWKKLLEDPSYGGRARKADAQADGASAENDAASQRLPALSVGESVDCTGARLLEKQTHPPKPFTTATLLAAMTGIARFVANPEIKKVLKETDGIGTEATRAQIIELLFDRGFLVYQGKQIRSTETGRALISSLPELAASADLTAHWESRLGGMAERQVKYNEFMQAMQAELGEVMGQVQSSAFMHLRGKGTASFRKRKKSGAGKKSASTAAAKKTSTRSKKG</sequence>
<dbReference type="InterPro" id="IPR013825">
    <property type="entry name" value="Topo_IA_cen_sub2"/>
</dbReference>
<organism evidence="16 17">
    <name type="scientific">BD1-7 clade bacterium</name>
    <dbReference type="NCBI Taxonomy" id="2029982"/>
    <lineage>
        <taxon>Bacteria</taxon>
        <taxon>Pseudomonadati</taxon>
        <taxon>Pseudomonadota</taxon>
        <taxon>Gammaproteobacteria</taxon>
        <taxon>Cellvibrionales</taxon>
        <taxon>Spongiibacteraceae</taxon>
        <taxon>BD1-7 clade</taxon>
    </lineage>
</organism>
<dbReference type="AlphaFoldDB" id="A0A5S9P9E4"/>
<dbReference type="GO" id="GO:0003917">
    <property type="term" value="F:DNA topoisomerase type I (single strand cut, ATP-independent) activity"/>
    <property type="evidence" value="ECO:0007669"/>
    <property type="project" value="UniProtKB-EC"/>
</dbReference>
<dbReference type="Gene3D" id="2.70.20.10">
    <property type="entry name" value="Topoisomerase I, domain 3"/>
    <property type="match status" value="1"/>
</dbReference>
<dbReference type="GO" id="GO:0043597">
    <property type="term" value="C:cytoplasmic replication fork"/>
    <property type="evidence" value="ECO:0007669"/>
    <property type="project" value="TreeGrafter"/>
</dbReference>
<keyword evidence="8 16" id="KW-0413">Isomerase</keyword>
<dbReference type="Pfam" id="PF01131">
    <property type="entry name" value="Topoisom_bac"/>
    <property type="match status" value="1"/>
</dbReference>
<evidence type="ECO:0000256" key="8">
    <source>
        <dbReference type="ARBA" id="ARBA00023235"/>
    </source>
</evidence>
<evidence type="ECO:0000256" key="6">
    <source>
        <dbReference type="ARBA" id="ARBA00023029"/>
    </source>
</evidence>
<comment type="similarity">
    <text evidence="2">Belongs to the type IA topoisomerase family.</text>
</comment>
<dbReference type="Pfam" id="PF01751">
    <property type="entry name" value="Toprim"/>
    <property type="match status" value="1"/>
</dbReference>
<dbReference type="PRINTS" id="PR00417">
    <property type="entry name" value="PRTPISMRASEI"/>
</dbReference>
<dbReference type="InterPro" id="IPR013497">
    <property type="entry name" value="Topo_IA_cen"/>
</dbReference>
<dbReference type="PROSITE" id="PS00396">
    <property type="entry name" value="TOPO_IA_1"/>
    <property type="match status" value="1"/>
</dbReference>
<dbReference type="Gene3D" id="1.10.460.10">
    <property type="entry name" value="Topoisomerase I, domain 2"/>
    <property type="match status" value="1"/>
</dbReference>
<evidence type="ECO:0000313" key="17">
    <source>
        <dbReference type="Proteomes" id="UP000434580"/>
    </source>
</evidence>
<evidence type="ECO:0000256" key="7">
    <source>
        <dbReference type="ARBA" id="ARBA00023125"/>
    </source>
</evidence>
<protein>
    <recommendedName>
        <fullName evidence="3">DNA topoisomerase</fullName>
        <ecNumber evidence="3">5.6.2.1</ecNumber>
    </recommendedName>
    <alternativeName>
        <fullName evidence="12">Omega-protein</fullName>
    </alternativeName>
    <alternativeName>
        <fullName evidence="11">Relaxing enzyme</fullName>
    </alternativeName>
    <alternativeName>
        <fullName evidence="9">Swivelase</fullName>
    </alternativeName>
    <alternativeName>
        <fullName evidence="10">Untwisting enzyme</fullName>
    </alternativeName>
</protein>
<dbReference type="GO" id="GO:0006281">
    <property type="term" value="P:DNA repair"/>
    <property type="evidence" value="ECO:0007669"/>
    <property type="project" value="TreeGrafter"/>
</dbReference>
<evidence type="ECO:0000256" key="5">
    <source>
        <dbReference type="ARBA" id="ARBA00022842"/>
    </source>
</evidence>
<accession>A0A5S9P9E4</accession>
<reference evidence="16 17" key="1">
    <citation type="submission" date="2019-11" db="EMBL/GenBank/DDBJ databases">
        <authorList>
            <person name="Holert J."/>
        </authorList>
    </citation>
    <scope>NUCLEOTIDE SEQUENCE [LARGE SCALE GENOMIC DNA]</scope>
    <source>
        <strain evidence="16">BC5_2</strain>
    </source>
</reference>
<keyword evidence="7" id="KW-0238">DNA-binding</keyword>
<dbReference type="InterPro" id="IPR000380">
    <property type="entry name" value="Topo_IA"/>
</dbReference>
<dbReference type="InterPro" id="IPR013826">
    <property type="entry name" value="Topo_IA_cen_sub3"/>
</dbReference>
<dbReference type="CDD" id="cd00186">
    <property type="entry name" value="TOP1Ac"/>
    <property type="match status" value="1"/>
</dbReference>
<comment type="catalytic activity">
    <reaction evidence="1">
        <text>ATP-independent breakage of single-stranded DNA, followed by passage and rejoining.</text>
        <dbReference type="EC" id="5.6.2.1"/>
    </reaction>
</comment>
<name>A0A5S9P9E4_9GAMM</name>
<dbReference type="PANTHER" id="PTHR11390">
    <property type="entry name" value="PROKARYOTIC DNA TOPOISOMERASE"/>
    <property type="match status" value="1"/>
</dbReference>
<dbReference type="GO" id="GO:0006310">
    <property type="term" value="P:DNA recombination"/>
    <property type="evidence" value="ECO:0007669"/>
    <property type="project" value="TreeGrafter"/>
</dbReference>
<dbReference type="InterPro" id="IPR003602">
    <property type="entry name" value="Topo_IA_DNA-bd_dom"/>
</dbReference>
<keyword evidence="4" id="KW-0479">Metal-binding</keyword>
<evidence type="ECO:0000256" key="2">
    <source>
        <dbReference type="ARBA" id="ARBA00009446"/>
    </source>
</evidence>
<gene>
    <name evidence="16" type="primary">topB</name>
    <name evidence="16" type="ORF">DPBNPPHM_03763</name>
</gene>
<dbReference type="EC" id="5.6.2.1" evidence="3"/>
<feature type="domain" description="Topo IA-type catalytic" evidence="15">
    <location>
        <begin position="155"/>
        <end position="620"/>
    </location>
</feature>
<dbReference type="InterPro" id="IPR005738">
    <property type="entry name" value="TopoIII"/>
</dbReference>
<evidence type="ECO:0000256" key="9">
    <source>
        <dbReference type="ARBA" id="ARBA00030003"/>
    </source>
</evidence>
<dbReference type="PROSITE" id="PS52039">
    <property type="entry name" value="TOPO_IA_2"/>
    <property type="match status" value="1"/>
</dbReference>